<evidence type="ECO:0000256" key="1">
    <source>
        <dbReference type="SAM" id="SignalP"/>
    </source>
</evidence>
<proteinExistence type="predicted"/>
<organism evidence="2 3">
    <name type="scientific">Pinibacter soli</name>
    <dbReference type="NCBI Taxonomy" id="3044211"/>
    <lineage>
        <taxon>Bacteria</taxon>
        <taxon>Pseudomonadati</taxon>
        <taxon>Bacteroidota</taxon>
        <taxon>Chitinophagia</taxon>
        <taxon>Chitinophagales</taxon>
        <taxon>Chitinophagaceae</taxon>
        <taxon>Pinibacter</taxon>
    </lineage>
</organism>
<reference evidence="2 3" key="1">
    <citation type="submission" date="2023-05" db="EMBL/GenBank/DDBJ databases">
        <title>Genome sequence of Pinibacter sp. MAH-24.</title>
        <authorList>
            <person name="Huq M.A."/>
        </authorList>
    </citation>
    <scope>NUCLEOTIDE SEQUENCE [LARGE SCALE GENOMIC DNA]</scope>
    <source>
        <strain evidence="2 3">MAH-24</strain>
    </source>
</reference>
<protein>
    <submittedName>
        <fullName evidence="2">T9SS type A sorting domain-containing protein</fullName>
    </submittedName>
</protein>
<evidence type="ECO:0000313" key="2">
    <source>
        <dbReference type="EMBL" id="MDI3320435.1"/>
    </source>
</evidence>
<sequence>MTKFYFRTMKAFALVALALSSAFSASAQTCPQGSISPSNGNSNMNIGNGVVVCVTGNTAKKFTVQSGGTLYIASGNYTGDLTIQAGGKVIVDKPQGATFNPNPLSGSGTVTTLAIVLQSFTATANGNTAELRWSTASELNGKAMIVQHSVDGSNFEDIKTVASTTNNSLVQNYSYTDYNASSGVNYYRLKLVSSDAPVAYSAVVAVKINNASSSSVAVYPTAFTDHFTVKLNDVKSGNVIAKLYNDQGVVILVKTLTGSATQVINTPANLATGLYILEVINGTEKSYQRLMKL</sequence>
<dbReference type="InterPro" id="IPR026444">
    <property type="entry name" value="Secre_tail"/>
</dbReference>
<dbReference type="Proteomes" id="UP001226434">
    <property type="component" value="Unassembled WGS sequence"/>
</dbReference>
<gene>
    <name evidence="2" type="ORF">QJ048_11660</name>
</gene>
<feature type="signal peptide" evidence="1">
    <location>
        <begin position="1"/>
        <end position="27"/>
    </location>
</feature>
<dbReference type="EMBL" id="JASBRG010000007">
    <property type="protein sequence ID" value="MDI3320435.1"/>
    <property type="molecule type" value="Genomic_DNA"/>
</dbReference>
<accession>A0ABT6RD01</accession>
<keyword evidence="3" id="KW-1185">Reference proteome</keyword>
<comment type="caution">
    <text evidence="2">The sequence shown here is derived from an EMBL/GenBank/DDBJ whole genome shotgun (WGS) entry which is preliminary data.</text>
</comment>
<feature type="chain" id="PRO_5046705094" evidence="1">
    <location>
        <begin position="28"/>
        <end position="293"/>
    </location>
</feature>
<name>A0ABT6RD01_9BACT</name>
<dbReference type="NCBIfam" id="TIGR04183">
    <property type="entry name" value="Por_Secre_tail"/>
    <property type="match status" value="1"/>
</dbReference>
<keyword evidence="1" id="KW-0732">Signal</keyword>
<evidence type="ECO:0000313" key="3">
    <source>
        <dbReference type="Proteomes" id="UP001226434"/>
    </source>
</evidence>
<dbReference type="RefSeq" id="WP_282334530.1">
    <property type="nucleotide sequence ID" value="NZ_JASBRG010000007.1"/>
</dbReference>